<sequence length="309" mass="33815">MKIELFLFVIGLILENLTATSGQDNSTGDEEAITIDWVDVFSLLVQTPTGPILGSTTQVLAIPVQKFLGIPYARPPIGNLRFAKPVPTDPWTKTYNASSMPPACIQYTTYPYPWYDFDPNKSEDCLYLNIWAPIDASPGSNKSVLFLVHGGESFGSNRMDIFDGRVLAGLGDVIVVGPNYRLNLFGFLTSATRDLPGNYGIWDLLEALKWVRRNIESFGGNPNKITLHGQSSGSFIVSMLCMSPLTKGLFSKAIMVSGSALYLQANPANFNAKTSQRLAKAVGCATNDRNIKTDTDSVVSCLRSKTNFY</sequence>
<name>A0A8X6NZV7_NEPPI</name>
<dbReference type="GO" id="GO:0006581">
    <property type="term" value="P:acetylcholine catabolic process"/>
    <property type="evidence" value="ECO:0007669"/>
    <property type="project" value="TreeGrafter"/>
</dbReference>
<dbReference type="InterPro" id="IPR019819">
    <property type="entry name" value="Carboxylesterase_B_CS"/>
</dbReference>
<dbReference type="GO" id="GO:0019695">
    <property type="term" value="P:choline metabolic process"/>
    <property type="evidence" value="ECO:0007669"/>
    <property type="project" value="TreeGrafter"/>
</dbReference>
<accession>A0A8X6NZV7</accession>
<dbReference type="Gene3D" id="3.40.50.1820">
    <property type="entry name" value="alpha/beta hydrolase"/>
    <property type="match status" value="1"/>
</dbReference>
<feature type="domain" description="Carboxylesterase type B" evidence="6">
    <location>
        <begin position="44"/>
        <end position="306"/>
    </location>
</feature>
<organism evidence="7 8">
    <name type="scientific">Nephila pilipes</name>
    <name type="common">Giant wood spider</name>
    <name type="synonym">Nephila maculata</name>
    <dbReference type="NCBI Taxonomy" id="299642"/>
    <lineage>
        <taxon>Eukaryota</taxon>
        <taxon>Metazoa</taxon>
        <taxon>Ecdysozoa</taxon>
        <taxon>Arthropoda</taxon>
        <taxon>Chelicerata</taxon>
        <taxon>Arachnida</taxon>
        <taxon>Araneae</taxon>
        <taxon>Araneomorphae</taxon>
        <taxon>Entelegynae</taxon>
        <taxon>Araneoidea</taxon>
        <taxon>Nephilidae</taxon>
        <taxon>Nephila</taxon>
    </lineage>
</organism>
<dbReference type="PANTHER" id="PTHR43918:SF4">
    <property type="entry name" value="CARBOXYLIC ESTER HYDROLASE"/>
    <property type="match status" value="1"/>
</dbReference>
<dbReference type="InterPro" id="IPR050654">
    <property type="entry name" value="AChE-related_enzymes"/>
</dbReference>
<evidence type="ECO:0000256" key="2">
    <source>
        <dbReference type="ARBA" id="ARBA00022487"/>
    </source>
</evidence>
<dbReference type="PROSITE" id="PS00941">
    <property type="entry name" value="CARBOXYLESTERASE_B_2"/>
    <property type="match status" value="1"/>
</dbReference>
<dbReference type="Pfam" id="PF00135">
    <property type="entry name" value="COesterase"/>
    <property type="match status" value="1"/>
</dbReference>
<keyword evidence="4" id="KW-0325">Glycoprotein</keyword>
<keyword evidence="5" id="KW-0732">Signal</keyword>
<dbReference type="EMBL" id="BMAW01014874">
    <property type="protein sequence ID" value="GFT40919.1"/>
    <property type="molecule type" value="Genomic_DNA"/>
</dbReference>
<protein>
    <recommendedName>
        <fullName evidence="5">Carboxylic ester hydrolase</fullName>
        <ecNumber evidence="5">3.1.1.-</ecNumber>
    </recommendedName>
</protein>
<keyword evidence="8" id="KW-1185">Reference proteome</keyword>
<dbReference type="GO" id="GO:0003990">
    <property type="term" value="F:acetylcholinesterase activity"/>
    <property type="evidence" value="ECO:0007669"/>
    <property type="project" value="TreeGrafter"/>
</dbReference>
<evidence type="ECO:0000256" key="1">
    <source>
        <dbReference type="ARBA" id="ARBA00005964"/>
    </source>
</evidence>
<evidence type="ECO:0000259" key="6">
    <source>
        <dbReference type="Pfam" id="PF00135"/>
    </source>
</evidence>
<dbReference type="GO" id="GO:0005886">
    <property type="term" value="C:plasma membrane"/>
    <property type="evidence" value="ECO:0007669"/>
    <property type="project" value="TreeGrafter"/>
</dbReference>
<evidence type="ECO:0000256" key="4">
    <source>
        <dbReference type="ARBA" id="ARBA00023180"/>
    </source>
</evidence>
<feature type="chain" id="PRO_5036516603" description="Carboxylic ester hydrolase" evidence="5">
    <location>
        <begin position="23"/>
        <end position="309"/>
    </location>
</feature>
<dbReference type="SUPFAM" id="SSF53474">
    <property type="entry name" value="alpha/beta-Hydrolases"/>
    <property type="match status" value="1"/>
</dbReference>
<dbReference type="PROSITE" id="PS00122">
    <property type="entry name" value="CARBOXYLESTERASE_B_1"/>
    <property type="match status" value="1"/>
</dbReference>
<proteinExistence type="inferred from homology"/>
<evidence type="ECO:0000256" key="5">
    <source>
        <dbReference type="RuleBase" id="RU361235"/>
    </source>
</evidence>
<dbReference type="EC" id="3.1.1.-" evidence="5"/>
<dbReference type="InterPro" id="IPR002018">
    <property type="entry name" value="CarbesteraseB"/>
</dbReference>
<keyword evidence="3 5" id="KW-0378">Hydrolase</keyword>
<keyword evidence="2" id="KW-0719">Serine esterase</keyword>
<evidence type="ECO:0000256" key="3">
    <source>
        <dbReference type="ARBA" id="ARBA00022801"/>
    </source>
</evidence>
<reference evidence="7" key="1">
    <citation type="submission" date="2020-08" db="EMBL/GenBank/DDBJ databases">
        <title>Multicomponent nature underlies the extraordinary mechanical properties of spider dragline silk.</title>
        <authorList>
            <person name="Kono N."/>
            <person name="Nakamura H."/>
            <person name="Mori M."/>
            <person name="Yoshida Y."/>
            <person name="Ohtoshi R."/>
            <person name="Malay A.D."/>
            <person name="Moran D.A.P."/>
            <person name="Tomita M."/>
            <person name="Numata K."/>
            <person name="Arakawa K."/>
        </authorList>
    </citation>
    <scope>NUCLEOTIDE SEQUENCE</scope>
</reference>
<dbReference type="InterPro" id="IPR019826">
    <property type="entry name" value="Carboxylesterase_B_AS"/>
</dbReference>
<dbReference type="Proteomes" id="UP000887013">
    <property type="component" value="Unassembled WGS sequence"/>
</dbReference>
<dbReference type="PANTHER" id="PTHR43918">
    <property type="entry name" value="ACETYLCHOLINESTERASE"/>
    <property type="match status" value="1"/>
</dbReference>
<comment type="caution">
    <text evidence="7">The sequence shown here is derived from an EMBL/GenBank/DDBJ whole genome shotgun (WGS) entry which is preliminary data.</text>
</comment>
<feature type="signal peptide" evidence="5">
    <location>
        <begin position="1"/>
        <end position="22"/>
    </location>
</feature>
<dbReference type="AlphaFoldDB" id="A0A8X6NZV7"/>
<evidence type="ECO:0000313" key="8">
    <source>
        <dbReference type="Proteomes" id="UP000887013"/>
    </source>
</evidence>
<dbReference type="OrthoDB" id="6424772at2759"/>
<dbReference type="InterPro" id="IPR029058">
    <property type="entry name" value="AB_hydrolase_fold"/>
</dbReference>
<gene>
    <name evidence="7" type="ORF">NPIL_118611</name>
</gene>
<dbReference type="GO" id="GO:0005615">
    <property type="term" value="C:extracellular space"/>
    <property type="evidence" value="ECO:0007669"/>
    <property type="project" value="TreeGrafter"/>
</dbReference>
<evidence type="ECO:0000313" key="7">
    <source>
        <dbReference type="EMBL" id="GFT40919.1"/>
    </source>
</evidence>
<comment type="similarity">
    <text evidence="1 5">Belongs to the type-B carboxylesterase/lipase family.</text>
</comment>